<dbReference type="EMBL" id="CAJOBP010066950">
    <property type="protein sequence ID" value="CAF4869707.1"/>
    <property type="molecule type" value="Genomic_DNA"/>
</dbReference>
<feature type="non-terminal residue" evidence="2">
    <location>
        <position position="1"/>
    </location>
</feature>
<dbReference type="EMBL" id="CAJOBP010066990">
    <property type="protein sequence ID" value="CAF4869829.1"/>
    <property type="molecule type" value="Genomic_DNA"/>
</dbReference>
<evidence type="ECO:0000313" key="3">
    <source>
        <dbReference type="Proteomes" id="UP000663873"/>
    </source>
</evidence>
<gene>
    <name evidence="1" type="ORF">UJA718_LOCUS44220</name>
    <name evidence="2" type="ORF">UJA718_LOCUS44225</name>
</gene>
<evidence type="ECO:0000313" key="1">
    <source>
        <dbReference type="EMBL" id="CAF4869707.1"/>
    </source>
</evidence>
<sequence>MQSQLRTSRLQQETGEVELASVASFCESVGAAFANGQFVTDVD</sequence>
<organism evidence="2 3">
    <name type="scientific">Rotaria socialis</name>
    <dbReference type="NCBI Taxonomy" id="392032"/>
    <lineage>
        <taxon>Eukaryota</taxon>
        <taxon>Metazoa</taxon>
        <taxon>Spiralia</taxon>
        <taxon>Gnathifera</taxon>
        <taxon>Rotifera</taxon>
        <taxon>Eurotatoria</taxon>
        <taxon>Bdelloidea</taxon>
        <taxon>Philodinida</taxon>
        <taxon>Philodinidae</taxon>
        <taxon>Rotaria</taxon>
    </lineage>
</organism>
<dbReference type="AlphaFoldDB" id="A0A821T3Q8"/>
<accession>A0A821T3Q8</accession>
<comment type="caution">
    <text evidence="2">The sequence shown here is derived from an EMBL/GenBank/DDBJ whole genome shotgun (WGS) entry which is preliminary data.</text>
</comment>
<dbReference type="Proteomes" id="UP000663873">
    <property type="component" value="Unassembled WGS sequence"/>
</dbReference>
<protein>
    <submittedName>
        <fullName evidence="2">Uncharacterized protein</fullName>
    </submittedName>
</protein>
<evidence type="ECO:0000313" key="2">
    <source>
        <dbReference type="EMBL" id="CAF4869829.1"/>
    </source>
</evidence>
<proteinExistence type="predicted"/>
<name>A0A821T3Q8_9BILA</name>
<reference evidence="2" key="1">
    <citation type="submission" date="2021-02" db="EMBL/GenBank/DDBJ databases">
        <authorList>
            <person name="Nowell W R."/>
        </authorList>
    </citation>
    <scope>NUCLEOTIDE SEQUENCE</scope>
</reference>
<keyword evidence="3" id="KW-1185">Reference proteome</keyword>